<protein>
    <submittedName>
        <fullName evidence="1">Abortive phage resistance protein</fullName>
    </submittedName>
</protein>
<dbReference type="NCBIfam" id="NF042957">
    <property type="entry name" value="phage_res_AbiGI"/>
    <property type="match status" value="1"/>
</dbReference>
<accession>A0AAP8E1N3</accession>
<evidence type="ECO:0000313" key="1">
    <source>
        <dbReference type="EMBL" id="PFG89211.1"/>
    </source>
</evidence>
<comment type="caution">
    <text evidence="1">The sequence shown here is derived from an EMBL/GenBank/DDBJ whole genome shotgun (WGS) entry which is preliminary data.</text>
</comment>
<reference evidence="1" key="2">
    <citation type="journal article" date="2018" name="Food Control">
        <title>Characterization of Lactococcus lactis isolates from herbs, fruits and vegetables for use as biopreservatives against Listeria monocytogenes in cheese.</title>
        <authorList>
            <person name="Ho V."/>
            <person name="Lo R."/>
            <person name="Bansal N."/>
            <person name="Turner M.S."/>
        </authorList>
    </citation>
    <scope>NUCLEOTIDE SEQUENCE</scope>
    <source>
        <strain evidence="1">537</strain>
    </source>
</reference>
<evidence type="ECO:0000313" key="2">
    <source>
        <dbReference type="Proteomes" id="UP000225275"/>
    </source>
</evidence>
<dbReference type="Proteomes" id="UP000225275">
    <property type="component" value="Unassembled WGS sequence"/>
</dbReference>
<dbReference type="InterPro" id="IPR053695">
    <property type="entry name" value="AbiGi-like"/>
</dbReference>
<dbReference type="RefSeq" id="WP_257140046.1">
    <property type="nucleotide sequence ID" value="NZ_JAOWLS010000001.1"/>
</dbReference>
<proteinExistence type="predicted"/>
<organism evidence="1 2">
    <name type="scientific">Lactococcus lactis</name>
    <dbReference type="NCBI Taxonomy" id="1358"/>
    <lineage>
        <taxon>Bacteria</taxon>
        <taxon>Bacillati</taxon>
        <taxon>Bacillota</taxon>
        <taxon>Bacilli</taxon>
        <taxon>Lactobacillales</taxon>
        <taxon>Streptococcaceae</taxon>
        <taxon>Lactococcus</taxon>
    </lineage>
</organism>
<dbReference type="EMBL" id="MTJS01000002">
    <property type="protein sequence ID" value="PFG89211.1"/>
    <property type="molecule type" value="Genomic_DNA"/>
</dbReference>
<dbReference type="Pfam" id="PF10899">
    <property type="entry name" value="AbiGi"/>
    <property type="match status" value="1"/>
</dbReference>
<dbReference type="AlphaFoldDB" id="A0AAP8E1N3"/>
<sequence length="293" mass="34473">MGNYKITNATSEESSAEYYSSELSANALFNFMGEYQYLEDTINRMAFLPRYYPENIEYLRISKENTPLKEWYIPMTCFCDIPLHQISYHAEGKAQTGYGKFSIALHKKFGINNGIQPVQYLNSNSIPTEELRNAISILLSDNGQIYSDEALISLSNHLFEYMRRIKPLDGSMKKWDKEGKKYVEIKKNFHDEHEWRYIPDFESDELPFLLYRQDDIIAESSSQFYTKSITETKNGLLNFNVSDIRYIFVDSILSREKLISFIKRKQKGKRIPRAEKDILISKILVYDEIKEDW</sequence>
<reference evidence="1" key="1">
    <citation type="submission" date="2017-01" db="EMBL/GenBank/DDBJ databases">
        <authorList>
            <person name="Lo R."/>
        </authorList>
    </citation>
    <scope>NUCLEOTIDE SEQUENCE</scope>
    <source>
        <strain evidence="1">537</strain>
    </source>
</reference>
<dbReference type="InterPro" id="IPR021223">
    <property type="entry name" value="AbiGi"/>
</dbReference>
<gene>
    <name evidence="1" type="ORF">BW154_06975</name>
</gene>
<name>A0AAP8E1N3_9LACT</name>